<dbReference type="RefSeq" id="WP_094785574.1">
    <property type="nucleotide sequence ID" value="NZ_NDXW01000001.1"/>
</dbReference>
<keyword evidence="4 5" id="KW-0574">Periplasm</keyword>
<dbReference type="Gene3D" id="3.40.190.10">
    <property type="entry name" value="Periplasmic binding protein-like II"/>
    <property type="match status" value="2"/>
</dbReference>
<evidence type="ECO:0000256" key="1">
    <source>
        <dbReference type="ARBA" id="ARBA00004418"/>
    </source>
</evidence>
<accession>A0A4P9VJN8</accession>
<dbReference type="InterPro" id="IPR001188">
    <property type="entry name" value="Sperm_putr-bd"/>
</dbReference>
<comment type="similarity">
    <text evidence="5">Belongs to the bacterial solute-binding protein PotD/PotF family.</text>
</comment>
<evidence type="ECO:0000256" key="3">
    <source>
        <dbReference type="ARBA" id="ARBA00022729"/>
    </source>
</evidence>
<dbReference type="Pfam" id="PF13416">
    <property type="entry name" value="SBP_bac_8"/>
    <property type="match status" value="1"/>
</dbReference>
<evidence type="ECO:0000313" key="8">
    <source>
        <dbReference type="Proteomes" id="UP000257039"/>
    </source>
</evidence>
<dbReference type="GO" id="GO:0019808">
    <property type="term" value="F:polyamine binding"/>
    <property type="evidence" value="ECO:0007669"/>
    <property type="project" value="InterPro"/>
</dbReference>
<reference evidence="7 8" key="1">
    <citation type="submission" date="2017-04" db="EMBL/GenBank/DDBJ databases">
        <title>Draft genome sequence of Zooshikella ganghwensis VG4 isolated from Red Sea sediments.</title>
        <authorList>
            <person name="Rehman Z."/>
            <person name="Alam I."/>
            <person name="Kamau A."/>
            <person name="Bajic V."/>
            <person name="Leiknes T."/>
        </authorList>
    </citation>
    <scope>NUCLEOTIDE SEQUENCE [LARGE SCALE GENOMIC DNA]</scope>
    <source>
        <strain evidence="7 8">VG4</strain>
    </source>
</reference>
<organism evidence="7 8">
    <name type="scientific">Zooshikella ganghwensis</name>
    <dbReference type="NCBI Taxonomy" id="202772"/>
    <lineage>
        <taxon>Bacteria</taxon>
        <taxon>Pseudomonadati</taxon>
        <taxon>Pseudomonadota</taxon>
        <taxon>Gammaproteobacteria</taxon>
        <taxon>Oceanospirillales</taxon>
        <taxon>Zooshikellaceae</taxon>
        <taxon>Zooshikella</taxon>
    </lineage>
</organism>
<evidence type="ECO:0000256" key="4">
    <source>
        <dbReference type="ARBA" id="ARBA00022764"/>
    </source>
</evidence>
<feature type="chain" id="PRO_5020683078" description="Putrescine-binding periplasmic protein" evidence="6">
    <location>
        <begin position="23"/>
        <end position="366"/>
    </location>
</feature>
<dbReference type="InterPro" id="IPR006059">
    <property type="entry name" value="SBP"/>
</dbReference>
<dbReference type="CDD" id="cd13659">
    <property type="entry name" value="PBP2_PotF"/>
    <property type="match status" value="1"/>
</dbReference>
<dbReference type="Proteomes" id="UP000257039">
    <property type="component" value="Unassembled WGS sequence"/>
</dbReference>
<evidence type="ECO:0000256" key="5">
    <source>
        <dbReference type="PIRNR" id="PIRNR019574"/>
    </source>
</evidence>
<proteinExistence type="inferred from homology"/>
<name>A0A4P9VJN8_9GAMM</name>
<evidence type="ECO:0000256" key="2">
    <source>
        <dbReference type="ARBA" id="ARBA00022448"/>
    </source>
</evidence>
<comment type="caution">
    <text evidence="7">The sequence shown here is derived from an EMBL/GenBank/DDBJ whole genome shotgun (WGS) entry which is preliminary data.</text>
</comment>
<sequence length="366" mass="41089">MKRLHSLVLSTSILCFPLISQADDTKQVYIYNWSDYIAEDTLQNFEKKTGIKAQYDVFDSNEILEAKLLSGKTGYDVVVPSHDFLRVQIRAGAFQPLDKSKLPNLKNLDSDMMKEISATIDPDNKFAIPYLLATTGFGYNPEKVKAVLGDDAPVKSWRLLLDEKNLAKLKSCGVAFLDAPTEVFPIVLNYLGKNPNTQNLNDYKEAVKLLEKLSPHVTYFHSSKYISDLANGDICVAIGWSGDMYQAADRAAEAKNGINIRYNIPEEGAPISFDMLAIPKDATHPEAAHAFLNYLMEPKVIANITNYVKYANPNVESKSFIDADILKDPGIYPTEKAKRKLFTFGERSKSVQRFINRAWTRIKTGK</sequence>
<evidence type="ECO:0000256" key="6">
    <source>
        <dbReference type="SAM" id="SignalP"/>
    </source>
</evidence>
<dbReference type="SUPFAM" id="SSF53850">
    <property type="entry name" value="Periplasmic binding protein-like II"/>
    <property type="match status" value="1"/>
</dbReference>
<protein>
    <recommendedName>
        <fullName evidence="5">Putrescine-binding periplasmic protein</fullName>
    </recommendedName>
</protein>
<keyword evidence="8" id="KW-1185">Reference proteome</keyword>
<dbReference type="PIRSF" id="PIRSF019574">
    <property type="entry name" value="Periplasmic_polyamine_BP"/>
    <property type="match status" value="1"/>
</dbReference>
<dbReference type="AlphaFoldDB" id="A0A4P9VJN8"/>
<dbReference type="PANTHER" id="PTHR30222:SF12">
    <property type="entry name" value="NORSPERMIDINE SENSOR"/>
    <property type="match status" value="1"/>
</dbReference>
<feature type="signal peptide" evidence="6">
    <location>
        <begin position="1"/>
        <end position="22"/>
    </location>
</feature>
<dbReference type="PANTHER" id="PTHR30222">
    <property type="entry name" value="SPERMIDINE/PUTRESCINE-BINDING PERIPLASMIC PROTEIN"/>
    <property type="match status" value="1"/>
</dbReference>
<dbReference type="PRINTS" id="PR00909">
    <property type="entry name" value="SPERMDNBNDNG"/>
</dbReference>
<dbReference type="EMBL" id="NDXW01000001">
    <property type="protein sequence ID" value="RDH42002.1"/>
    <property type="molecule type" value="Genomic_DNA"/>
</dbReference>
<comment type="function">
    <text evidence="5">Required for the activity of the bacterial periplasmic transport system of putrescine.</text>
</comment>
<dbReference type="GO" id="GO:0015846">
    <property type="term" value="P:polyamine transport"/>
    <property type="evidence" value="ECO:0007669"/>
    <property type="project" value="InterPro"/>
</dbReference>
<evidence type="ECO:0000313" key="7">
    <source>
        <dbReference type="EMBL" id="RDH42002.1"/>
    </source>
</evidence>
<dbReference type="GO" id="GO:0042597">
    <property type="term" value="C:periplasmic space"/>
    <property type="evidence" value="ECO:0007669"/>
    <property type="project" value="UniProtKB-SubCell"/>
</dbReference>
<keyword evidence="3 6" id="KW-0732">Signal</keyword>
<comment type="subcellular location">
    <subcellularLocation>
        <location evidence="1 5">Periplasm</location>
    </subcellularLocation>
</comment>
<gene>
    <name evidence="7" type="ORF">B9G39_00295</name>
</gene>
<keyword evidence="2 5" id="KW-0813">Transport</keyword>